<evidence type="ECO:0000256" key="3">
    <source>
        <dbReference type="ARBA" id="ARBA00022448"/>
    </source>
</evidence>
<evidence type="ECO:0000313" key="12">
    <source>
        <dbReference type="EMBL" id="AJQ20766.1"/>
    </source>
</evidence>
<dbReference type="InterPro" id="IPR000971">
    <property type="entry name" value="Globin"/>
</dbReference>
<dbReference type="Pfam" id="PF00042">
    <property type="entry name" value="Globin"/>
    <property type="match status" value="1"/>
</dbReference>
<keyword evidence="4 9" id="KW-0349">Heme</keyword>
<dbReference type="FunFam" id="1.10.490.10:FF:000001">
    <property type="entry name" value="Hemoglobin subunit beta"/>
    <property type="match status" value="1"/>
</dbReference>
<name>A0A0C5PHN9_PERPL</name>
<dbReference type="GO" id="GO:0031721">
    <property type="term" value="F:hemoglobin alpha binding"/>
    <property type="evidence" value="ECO:0007669"/>
    <property type="project" value="TreeGrafter"/>
</dbReference>
<dbReference type="GO" id="GO:0042744">
    <property type="term" value="P:hydrogen peroxide catabolic process"/>
    <property type="evidence" value="ECO:0007669"/>
    <property type="project" value="TreeGrafter"/>
</dbReference>
<accession>A0A0C5PHN9</accession>
<dbReference type="EMBL" id="KJ826548">
    <property type="protein sequence ID" value="AJQ20766.1"/>
    <property type="molecule type" value="mRNA"/>
</dbReference>
<dbReference type="GO" id="GO:0005344">
    <property type="term" value="F:oxygen carrier activity"/>
    <property type="evidence" value="ECO:0007669"/>
    <property type="project" value="UniProtKB-KW"/>
</dbReference>
<gene>
    <name evidence="11" type="primary">HBB-T1</name>
    <name evidence="12" type="synonym">HBB-T2</name>
</gene>
<evidence type="ECO:0000256" key="1">
    <source>
        <dbReference type="ARBA" id="ARBA00003705"/>
    </source>
</evidence>
<reference evidence="11" key="1">
    <citation type="journal article" date="2015" name="Mol. Biol. Evol.">
        <title>Intraspecific polymorphism, interspecific divergence, and the origins of function-altering mutations in deer mouse hemoglobin.</title>
        <authorList>
            <person name="Natarajan C."/>
            <person name="Hoffmann F.G."/>
            <person name="Lanier H.C."/>
            <person name="Wolf C.J."/>
            <person name="Cheviron Z.A."/>
            <person name="Spangler M.L."/>
            <person name="Weber R.E."/>
            <person name="Fago A."/>
            <person name="Storz J.F."/>
        </authorList>
    </citation>
    <scope>NUCLEOTIDE SEQUENCE</scope>
</reference>
<evidence type="ECO:0000313" key="11">
    <source>
        <dbReference type="EMBL" id="AJQ20765.1"/>
    </source>
</evidence>
<dbReference type="InterPro" id="IPR050056">
    <property type="entry name" value="Hemoglobin_oxygen_transport"/>
</dbReference>
<dbReference type="GO" id="GO:0031838">
    <property type="term" value="C:haptoglobin-hemoglobin complex"/>
    <property type="evidence" value="ECO:0007669"/>
    <property type="project" value="TreeGrafter"/>
</dbReference>
<dbReference type="InterPro" id="IPR012292">
    <property type="entry name" value="Globin/Proto"/>
</dbReference>
<sequence length="147" mass="15952">MVHLTDAEKALVTGLWGKVKPEEIGGEALGRLLAVYPWTQRFFDSFGDLSSASAIMGNAKVKAHGKKVIDSFSEGLKHLDNLKGTFASLSELHCDKLHVDPENFKLLGNMIVIVMAHHLGKDFTPAAQSAYQKVVAGVATALAHKYH</sequence>
<dbReference type="PRINTS" id="PR00814">
    <property type="entry name" value="BETAHAEM"/>
</dbReference>
<dbReference type="Gene3D" id="1.10.490.10">
    <property type="entry name" value="Globins"/>
    <property type="match status" value="1"/>
</dbReference>
<evidence type="ECO:0000256" key="6">
    <source>
        <dbReference type="ARBA" id="ARBA00022723"/>
    </source>
</evidence>
<feature type="domain" description="Globin" evidence="10">
    <location>
        <begin position="3"/>
        <end position="147"/>
    </location>
</feature>
<evidence type="ECO:0000256" key="8">
    <source>
        <dbReference type="ARBA" id="ARBA00023004"/>
    </source>
</evidence>
<dbReference type="CDD" id="cd08925">
    <property type="entry name" value="Hb-beta-like"/>
    <property type="match status" value="1"/>
</dbReference>
<dbReference type="PROSITE" id="PS01033">
    <property type="entry name" value="GLOBIN"/>
    <property type="match status" value="1"/>
</dbReference>
<dbReference type="EMBL" id="KJ826547">
    <property type="protein sequence ID" value="AJQ20765.1"/>
    <property type="molecule type" value="mRNA"/>
</dbReference>
<comment type="similarity">
    <text evidence="2 9">Belongs to the globin family.</text>
</comment>
<evidence type="ECO:0000256" key="5">
    <source>
        <dbReference type="ARBA" id="ARBA00022621"/>
    </source>
</evidence>
<keyword evidence="3 9" id="KW-0813">Transport</keyword>
<dbReference type="AlphaFoldDB" id="A0A0C5PHN9"/>
<keyword evidence="5 9" id="KW-0561">Oxygen transport</keyword>
<dbReference type="GO" id="GO:0043177">
    <property type="term" value="F:organic acid binding"/>
    <property type="evidence" value="ECO:0007669"/>
    <property type="project" value="TreeGrafter"/>
</dbReference>
<dbReference type="SUPFAM" id="SSF46458">
    <property type="entry name" value="Globin-like"/>
    <property type="match status" value="1"/>
</dbReference>
<evidence type="ECO:0000256" key="7">
    <source>
        <dbReference type="ARBA" id="ARBA00022990"/>
    </source>
</evidence>
<evidence type="ECO:0000259" key="10">
    <source>
        <dbReference type="PROSITE" id="PS01033"/>
    </source>
</evidence>
<dbReference type="GO" id="GO:0020037">
    <property type="term" value="F:heme binding"/>
    <property type="evidence" value="ECO:0007669"/>
    <property type="project" value="InterPro"/>
</dbReference>
<dbReference type="GO" id="GO:0005833">
    <property type="term" value="C:hemoglobin complex"/>
    <property type="evidence" value="ECO:0007669"/>
    <property type="project" value="InterPro"/>
</dbReference>
<dbReference type="PANTHER" id="PTHR11442">
    <property type="entry name" value="HEMOGLOBIN FAMILY MEMBER"/>
    <property type="match status" value="1"/>
</dbReference>
<keyword evidence="6" id="KW-0479">Metal-binding</keyword>
<dbReference type="InterPro" id="IPR002337">
    <property type="entry name" value="Hemoglobin_b"/>
</dbReference>
<dbReference type="GO" id="GO:0031720">
    <property type="term" value="F:haptoglobin binding"/>
    <property type="evidence" value="ECO:0007669"/>
    <property type="project" value="TreeGrafter"/>
</dbReference>
<dbReference type="InterPro" id="IPR009050">
    <property type="entry name" value="Globin-like_sf"/>
</dbReference>
<dbReference type="GO" id="GO:0019825">
    <property type="term" value="F:oxygen binding"/>
    <property type="evidence" value="ECO:0007669"/>
    <property type="project" value="InterPro"/>
</dbReference>
<proteinExistence type="evidence at transcript level"/>
<organism evidence="11">
    <name type="scientific">Peromyscus polionotus</name>
    <name type="common">Oldfield mouse</name>
    <dbReference type="NCBI Taxonomy" id="42413"/>
    <lineage>
        <taxon>Eukaryota</taxon>
        <taxon>Metazoa</taxon>
        <taxon>Chordata</taxon>
        <taxon>Craniata</taxon>
        <taxon>Vertebrata</taxon>
        <taxon>Euteleostomi</taxon>
        <taxon>Mammalia</taxon>
        <taxon>Eutheria</taxon>
        <taxon>Euarchontoglires</taxon>
        <taxon>Glires</taxon>
        <taxon>Rodentia</taxon>
        <taxon>Myomorpha</taxon>
        <taxon>Muroidea</taxon>
        <taxon>Cricetidae</taxon>
        <taxon>Neotominae</taxon>
        <taxon>Peromyscus</taxon>
    </lineage>
</organism>
<comment type="function">
    <text evidence="1">Involved in oxygen transport from the lung to the various peripheral tissues.</text>
</comment>
<protein>
    <submittedName>
        <fullName evidence="11">Beta-globin subunit</fullName>
    </submittedName>
</protein>
<keyword evidence="7" id="KW-0007">Acetylation</keyword>
<dbReference type="GO" id="GO:0004601">
    <property type="term" value="F:peroxidase activity"/>
    <property type="evidence" value="ECO:0007669"/>
    <property type="project" value="TreeGrafter"/>
</dbReference>
<dbReference type="GO" id="GO:0046872">
    <property type="term" value="F:metal ion binding"/>
    <property type="evidence" value="ECO:0007669"/>
    <property type="project" value="UniProtKB-KW"/>
</dbReference>
<evidence type="ECO:0000256" key="2">
    <source>
        <dbReference type="ARBA" id="ARBA00008705"/>
    </source>
</evidence>
<dbReference type="GO" id="GO:0072562">
    <property type="term" value="C:blood microparticle"/>
    <property type="evidence" value="ECO:0007669"/>
    <property type="project" value="TreeGrafter"/>
</dbReference>
<evidence type="ECO:0000256" key="9">
    <source>
        <dbReference type="RuleBase" id="RU000356"/>
    </source>
</evidence>
<keyword evidence="8" id="KW-0408">Iron</keyword>
<dbReference type="PANTHER" id="PTHR11442:SF42">
    <property type="entry name" value="HEMOGLOBIN SUBUNIT BETA"/>
    <property type="match status" value="1"/>
</dbReference>
<evidence type="ECO:0000256" key="4">
    <source>
        <dbReference type="ARBA" id="ARBA00022617"/>
    </source>
</evidence>